<evidence type="ECO:0000313" key="6">
    <source>
        <dbReference type="EMBL" id="MBT2186492.1"/>
    </source>
</evidence>
<comment type="subcellular location">
    <subcellularLocation>
        <location evidence="3">Secreted</location>
    </subcellularLocation>
    <subcellularLocation>
        <location evidence="3">Bacterial flagellum</location>
    </subcellularLocation>
</comment>
<comment type="similarity">
    <text evidence="1 3">Belongs to the bacterial flagellin family.</text>
</comment>
<dbReference type="InterPro" id="IPR001492">
    <property type="entry name" value="Flagellin"/>
</dbReference>
<dbReference type="AlphaFoldDB" id="A0A9X1IQ57"/>
<keyword evidence="7" id="KW-1185">Reference proteome</keyword>
<dbReference type="InterPro" id="IPR042187">
    <property type="entry name" value="Flagellin_C_sub2"/>
</dbReference>
<dbReference type="Gene3D" id="6.10.10.10">
    <property type="entry name" value="Flagellar export chaperone, C-terminal domain"/>
    <property type="match status" value="1"/>
</dbReference>
<feature type="domain" description="Flagellin C-terminal" evidence="5">
    <location>
        <begin position="194"/>
        <end position="278"/>
    </location>
</feature>
<dbReference type="PANTHER" id="PTHR42792">
    <property type="entry name" value="FLAGELLIN"/>
    <property type="match status" value="1"/>
</dbReference>
<dbReference type="Pfam" id="PF00700">
    <property type="entry name" value="Flagellin_C"/>
    <property type="match status" value="1"/>
</dbReference>
<dbReference type="PANTHER" id="PTHR42792:SF2">
    <property type="entry name" value="FLAGELLIN"/>
    <property type="match status" value="1"/>
</dbReference>
<name>A0A9X1IQ57_9SPHN</name>
<evidence type="ECO:0000259" key="4">
    <source>
        <dbReference type="Pfam" id="PF00669"/>
    </source>
</evidence>
<keyword evidence="6" id="KW-0969">Cilium</keyword>
<evidence type="ECO:0000313" key="7">
    <source>
        <dbReference type="Proteomes" id="UP001138757"/>
    </source>
</evidence>
<dbReference type="Pfam" id="PF00669">
    <property type="entry name" value="Flagellin_N"/>
    <property type="match status" value="1"/>
</dbReference>
<dbReference type="SUPFAM" id="SSF64518">
    <property type="entry name" value="Phase 1 flagellin"/>
    <property type="match status" value="1"/>
</dbReference>
<dbReference type="InterPro" id="IPR001029">
    <property type="entry name" value="Flagellin_N"/>
</dbReference>
<evidence type="ECO:0000256" key="2">
    <source>
        <dbReference type="ARBA" id="ARBA00023143"/>
    </source>
</evidence>
<dbReference type="RefSeq" id="WP_214622224.1">
    <property type="nucleotide sequence ID" value="NZ_JAHGAW010000003.1"/>
</dbReference>
<evidence type="ECO:0000256" key="3">
    <source>
        <dbReference type="RuleBase" id="RU362073"/>
    </source>
</evidence>
<protein>
    <recommendedName>
        <fullName evidence="3">Flagellin</fullName>
    </recommendedName>
</protein>
<dbReference type="GO" id="GO:0009288">
    <property type="term" value="C:bacterial-type flagellum"/>
    <property type="evidence" value="ECO:0007669"/>
    <property type="project" value="UniProtKB-SubCell"/>
</dbReference>
<dbReference type="GO" id="GO:0005576">
    <property type="term" value="C:extracellular region"/>
    <property type="evidence" value="ECO:0007669"/>
    <property type="project" value="UniProtKB-SubCell"/>
</dbReference>
<accession>A0A9X1IQ57</accession>
<dbReference type="Proteomes" id="UP001138757">
    <property type="component" value="Unassembled WGS sequence"/>
</dbReference>
<gene>
    <name evidence="6" type="ORF">KK488_05970</name>
</gene>
<sequence length="279" mass="28649">MTVINSNVSALRAQNASSSANISLSQAMERLSTGKRINSAKDDAAGLAISTKMTSEIRGLSAAARNANDGMSVTQVAEGAMGEVSNILQRMRELAVQASSGTVSQTDRTSIQAEVTQLTSQITNIASRTSFNGITLLNGSGSATTPVTVKIQVGNNSGETVDLSLASMNLTNLGINSMATFADATGAGATAALALIGTALDKVSSARATIGGQQSRLEATVNNLNTTITNMSDARSRIEDADFSTESTALAKSQILSQASNAMLAQANQSQQGVLSLLR</sequence>
<evidence type="ECO:0000259" key="5">
    <source>
        <dbReference type="Pfam" id="PF00700"/>
    </source>
</evidence>
<organism evidence="6 7">
    <name type="scientific">Sphingobium nicotianae</name>
    <dbReference type="NCBI Taxonomy" id="2782607"/>
    <lineage>
        <taxon>Bacteria</taxon>
        <taxon>Pseudomonadati</taxon>
        <taxon>Pseudomonadota</taxon>
        <taxon>Alphaproteobacteria</taxon>
        <taxon>Sphingomonadales</taxon>
        <taxon>Sphingomonadaceae</taxon>
        <taxon>Sphingobium</taxon>
    </lineage>
</organism>
<keyword evidence="6" id="KW-0966">Cell projection</keyword>
<reference evidence="6" key="1">
    <citation type="submission" date="2021-05" db="EMBL/GenBank/DDBJ databases">
        <title>Genome of Sphingobium sp. strain.</title>
        <authorList>
            <person name="Fan R."/>
        </authorList>
    </citation>
    <scope>NUCLEOTIDE SEQUENCE</scope>
    <source>
        <strain evidence="6">H33</strain>
    </source>
</reference>
<dbReference type="Gene3D" id="1.20.1330.10">
    <property type="entry name" value="f41 fragment of flagellin, N-terminal domain"/>
    <property type="match status" value="1"/>
</dbReference>
<evidence type="ECO:0000256" key="1">
    <source>
        <dbReference type="ARBA" id="ARBA00005709"/>
    </source>
</evidence>
<keyword evidence="3" id="KW-0964">Secreted</keyword>
<dbReference type="PRINTS" id="PR00207">
    <property type="entry name" value="FLAGELLIN"/>
</dbReference>
<keyword evidence="6" id="KW-0282">Flagellum</keyword>
<dbReference type="GO" id="GO:0005198">
    <property type="term" value="F:structural molecule activity"/>
    <property type="evidence" value="ECO:0007669"/>
    <property type="project" value="UniProtKB-UniRule"/>
</dbReference>
<comment type="caution">
    <text evidence="6">The sequence shown here is derived from an EMBL/GenBank/DDBJ whole genome shotgun (WGS) entry which is preliminary data.</text>
</comment>
<keyword evidence="2 3" id="KW-0975">Bacterial flagellum</keyword>
<comment type="function">
    <text evidence="3">Flagellin is the subunit protein which polymerizes to form the filaments of bacterial flagella.</text>
</comment>
<dbReference type="EMBL" id="JAHGAW010000003">
    <property type="protein sequence ID" value="MBT2186492.1"/>
    <property type="molecule type" value="Genomic_DNA"/>
</dbReference>
<dbReference type="InterPro" id="IPR046358">
    <property type="entry name" value="Flagellin_C"/>
</dbReference>
<proteinExistence type="inferred from homology"/>
<feature type="domain" description="Flagellin N-terminal" evidence="4">
    <location>
        <begin position="4"/>
        <end position="140"/>
    </location>
</feature>